<dbReference type="Proteomes" id="UP000827892">
    <property type="component" value="Chromosome III"/>
</dbReference>
<dbReference type="GO" id="GO:0007606">
    <property type="term" value="P:sensory perception of chemical stimulus"/>
    <property type="evidence" value="ECO:0007669"/>
    <property type="project" value="InterPro"/>
</dbReference>
<feature type="transmembrane region" description="Helical" evidence="6">
    <location>
        <begin position="146"/>
        <end position="168"/>
    </location>
</feature>
<protein>
    <submittedName>
        <fullName evidence="7">Uncharacterized protein</fullName>
    </submittedName>
</protein>
<keyword evidence="4 6" id="KW-1133">Transmembrane helix</keyword>
<sequence length="254" mass="28709">MIFTRSVAIFIRACGYFLVLFREEGVPSELLDVLWIAKFAAQAAALCCILERSYATFFANNYENFKRCNFIVVCILACTACSGLSYIDASSDLGRKIHSFGYGIFFVVTTTMLIKINRRLVKKSSAGKCRLSERYQLAENIKALRLLVPFVLSITGNAIMLSIGIIFFNVDTVFSLPECRLVPSYLPVFYLVLITTTILNLAAPLYVLYHNRKTLQNRKIGVSEIRNVLGVNIVGNGVAEDKEQYFQQYRNQWA</sequence>
<dbReference type="PANTHER" id="PTHR47518">
    <property type="entry name" value="SERPENTINE RECEPTOR CLASS EPSILON-13-RELATED"/>
    <property type="match status" value="1"/>
</dbReference>
<evidence type="ECO:0000256" key="6">
    <source>
        <dbReference type="SAM" id="Phobius"/>
    </source>
</evidence>
<evidence type="ECO:0000256" key="4">
    <source>
        <dbReference type="ARBA" id="ARBA00022989"/>
    </source>
</evidence>
<keyword evidence="3 6" id="KW-0812">Transmembrane</keyword>
<keyword evidence="5 6" id="KW-0472">Membrane</keyword>
<dbReference type="EMBL" id="CP090893">
    <property type="protein sequence ID" value="ULU01450.1"/>
    <property type="molecule type" value="Genomic_DNA"/>
</dbReference>
<comment type="subcellular location">
    <subcellularLocation>
        <location evidence="1">Membrane</location>
        <topology evidence="1">Multi-pass membrane protein</topology>
    </subcellularLocation>
</comment>
<gene>
    <name evidence="7" type="ORF">L3Y34_001652</name>
</gene>
<evidence type="ECO:0000256" key="5">
    <source>
        <dbReference type="ARBA" id="ARBA00023136"/>
    </source>
</evidence>
<organism evidence="7 8">
    <name type="scientific">Caenorhabditis briggsae</name>
    <dbReference type="NCBI Taxonomy" id="6238"/>
    <lineage>
        <taxon>Eukaryota</taxon>
        <taxon>Metazoa</taxon>
        <taxon>Ecdysozoa</taxon>
        <taxon>Nematoda</taxon>
        <taxon>Chromadorea</taxon>
        <taxon>Rhabditida</taxon>
        <taxon>Rhabditina</taxon>
        <taxon>Rhabditomorpha</taxon>
        <taxon>Rhabditoidea</taxon>
        <taxon>Rhabditidae</taxon>
        <taxon>Peloderinae</taxon>
        <taxon>Caenorhabditis</taxon>
    </lineage>
</organism>
<dbReference type="GO" id="GO:0016020">
    <property type="term" value="C:membrane"/>
    <property type="evidence" value="ECO:0007669"/>
    <property type="project" value="UniProtKB-SubCell"/>
</dbReference>
<dbReference type="AlphaFoldDB" id="A0AAE9IQJ7"/>
<evidence type="ECO:0000313" key="8">
    <source>
        <dbReference type="Proteomes" id="UP000827892"/>
    </source>
</evidence>
<comment type="similarity">
    <text evidence="2">Belongs to the nematode receptor-like protein sre family.</text>
</comment>
<proteinExistence type="inferred from homology"/>
<dbReference type="InterPro" id="IPR052854">
    <property type="entry name" value="Serpentine_rcpt_epsilon"/>
</dbReference>
<evidence type="ECO:0000256" key="2">
    <source>
        <dbReference type="ARBA" id="ARBA00006803"/>
    </source>
</evidence>
<accession>A0AAE9IQJ7</accession>
<reference evidence="7 8" key="1">
    <citation type="submission" date="2022-05" db="EMBL/GenBank/DDBJ databases">
        <title>Chromosome-level reference genomes for two strains of Caenorhabditis briggsae: an improved platform for comparative genomics.</title>
        <authorList>
            <person name="Stevens L."/>
            <person name="Andersen E.C."/>
        </authorList>
    </citation>
    <scope>NUCLEOTIDE SEQUENCE [LARGE SCALE GENOMIC DNA]</scope>
    <source>
        <strain evidence="7">QX1410_ONT</strain>
        <tissue evidence="7">Whole-organism</tissue>
    </source>
</reference>
<evidence type="ECO:0000256" key="3">
    <source>
        <dbReference type="ARBA" id="ARBA00022692"/>
    </source>
</evidence>
<dbReference type="Pfam" id="PF03125">
    <property type="entry name" value="Sre"/>
    <property type="match status" value="1"/>
</dbReference>
<evidence type="ECO:0000256" key="1">
    <source>
        <dbReference type="ARBA" id="ARBA00004141"/>
    </source>
</evidence>
<name>A0AAE9IQJ7_CAEBR</name>
<dbReference type="InterPro" id="IPR004151">
    <property type="entry name" value="7TM_GPCR_serpentine_rcpt_Sre"/>
</dbReference>
<feature type="transmembrane region" description="Helical" evidence="6">
    <location>
        <begin position="188"/>
        <end position="209"/>
    </location>
</feature>
<dbReference type="PANTHER" id="PTHR47518:SF10">
    <property type="entry name" value="G PROTEIN-COUPLED RECEPTOR-RELATED"/>
    <property type="match status" value="1"/>
</dbReference>
<feature type="transmembrane region" description="Helical" evidence="6">
    <location>
        <begin position="70"/>
        <end position="87"/>
    </location>
</feature>
<feature type="transmembrane region" description="Helical" evidence="6">
    <location>
        <begin position="99"/>
        <end position="116"/>
    </location>
</feature>
<evidence type="ECO:0000313" key="7">
    <source>
        <dbReference type="EMBL" id="ULU01450.1"/>
    </source>
</evidence>